<keyword evidence="5" id="KW-0732">Signal</keyword>
<evidence type="ECO:0000256" key="5">
    <source>
        <dbReference type="SAM" id="SignalP"/>
    </source>
</evidence>
<dbReference type="InterPro" id="IPR009056">
    <property type="entry name" value="Cyt_c-like_dom"/>
</dbReference>
<dbReference type="PROSITE" id="PS51007">
    <property type="entry name" value="CYTC"/>
    <property type="match status" value="1"/>
</dbReference>
<keyword evidence="8" id="KW-1185">Reference proteome</keyword>
<evidence type="ECO:0000313" key="7">
    <source>
        <dbReference type="EMBL" id="MFC3149961.1"/>
    </source>
</evidence>
<dbReference type="Gene3D" id="1.10.760.10">
    <property type="entry name" value="Cytochrome c-like domain"/>
    <property type="match status" value="1"/>
</dbReference>
<reference evidence="8" key="1">
    <citation type="journal article" date="2019" name="Int. J. Syst. Evol. Microbiol.">
        <title>The Global Catalogue of Microorganisms (GCM) 10K type strain sequencing project: providing services to taxonomists for standard genome sequencing and annotation.</title>
        <authorList>
            <consortium name="The Broad Institute Genomics Platform"/>
            <consortium name="The Broad Institute Genome Sequencing Center for Infectious Disease"/>
            <person name="Wu L."/>
            <person name="Ma J."/>
        </authorList>
    </citation>
    <scope>NUCLEOTIDE SEQUENCE [LARGE SCALE GENOMIC DNA]</scope>
    <source>
        <strain evidence="8">KCTC 52438</strain>
    </source>
</reference>
<proteinExistence type="predicted"/>
<dbReference type="PROSITE" id="PS51257">
    <property type="entry name" value="PROKAR_LIPOPROTEIN"/>
    <property type="match status" value="1"/>
</dbReference>
<keyword evidence="3 4" id="KW-0408">Iron</keyword>
<feature type="chain" id="PRO_5045887802" evidence="5">
    <location>
        <begin position="21"/>
        <end position="99"/>
    </location>
</feature>
<evidence type="ECO:0000313" key="8">
    <source>
        <dbReference type="Proteomes" id="UP001595476"/>
    </source>
</evidence>
<evidence type="ECO:0000256" key="3">
    <source>
        <dbReference type="ARBA" id="ARBA00023004"/>
    </source>
</evidence>
<organism evidence="7 8">
    <name type="scientific">Litoribrevibacter euphylliae</name>
    <dbReference type="NCBI Taxonomy" id="1834034"/>
    <lineage>
        <taxon>Bacteria</taxon>
        <taxon>Pseudomonadati</taxon>
        <taxon>Pseudomonadota</taxon>
        <taxon>Gammaproteobacteria</taxon>
        <taxon>Oceanospirillales</taxon>
        <taxon>Oceanospirillaceae</taxon>
        <taxon>Litoribrevibacter</taxon>
    </lineage>
</organism>
<feature type="domain" description="Cytochrome c" evidence="6">
    <location>
        <begin position="21"/>
        <end position="99"/>
    </location>
</feature>
<sequence length="99" mass="10900">MKSLLLLFTLSLLLSGCGQTSDEMSGKELYEKYCAKCHKSTGKGNFLLGVPANKGTKLSYWEIKIKITKGSGKHSKMPKFPHLTDTQAGLIADYLLSMK</sequence>
<evidence type="ECO:0000259" key="6">
    <source>
        <dbReference type="PROSITE" id="PS51007"/>
    </source>
</evidence>
<keyword evidence="2 4" id="KW-0479">Metal-binding</keyword>
<comment type="caution">
    <text evidence="7">The sequence shown here is derived from an EMBL/GenBank/DDBJ whole genome shotgun (WGS) entry which is preliminary data.</text>
</comment>
<dbReference type="SUPFAM" id="SSF46626">
    <property type="entry name" value="Cytochrome c"/>
    <property type="match status" value="1"/>
</dbReference>
<accession>A0ABV7HBG1</accession>
<dbReference type="Pfam" id="PF13442">
    <property type="entry name" value="Cytochrome_CBB3"/>
    <property type="match status" value="1"/>
</dbReference>
<evidence type="ECO:0000256" key="2">
    <source>
        <dbReference type="ARBA" id="ARBA00022723"/>
    </source>
</evidence>
<evidence type="ECO:0000256" key="1">
    <source>
        <dbReference type="ARBA" id="ARBA00022617"/>
    </source>
</evidence>
<dbReference type="Proteomes" id="UP001595476">
    <property type="component" value="Unassembled WGS sequence"/>
</dbReference>
<gene>
    <name evidence="7" type="ORF">ACFOEK_02885</name>
</gene>
<keyword evidence="1 4" id="KW-0349">Heme</keyword>
<dbReference type="InterPro" id="IPR036909">
    <property type="entry name" value="Cyt_c-like_dom_sf"/>
</dbReference>
<evidence type="ECO:0000256" key="4">
    <source>
        <dbReference type="PROSITE-ProRule" id="PRU00433"/>
    </source>
</evidence>
<protein>
    <submittedName>
        <fullName evidence="7">C-type cytochrome</fullName>
    </submittedName>
</protein>
<name>A0ABV7HBG1_9GAMM</name>
<dbReference type="RefSeq" id="WP_386715885.1">
    <property type="nucleotide sequence ID" value="NZ_JBHRSZ010000002.1"/>
</dbReference>
<dbReference type="EMBL" id="JBHRSZ010000002">
    <property type="protein sequence ID" value="MFC3149961.1"/>
    <property type="molecule type" value="Genomic_DNA"/>
</dbReference>
<feature type="signal peptide" evidence="5">
    <location>
        <begin position="1"/>
        <end position="20"/>
    </location>
</feature>